<protein>
    <submittedName>
        <fullName evidence="2">Uncharacterized protein</fullName>
    </submittedName>
</protein>
<gene>
    <name evidence="2" type="ORF">QLX08_000184</name>
</gene>
<reference evidence="2 3" key="1">
    <citation type="submission" date="2024-05" db="EMBL/GenBank/DDBJ databases">
        <title>The nuclear and mitochondrial genome assemblies of Tetragonisca angustula (Apidae: Meliponini), a tiny yet remarkable pollinator in the Neotropics.</title>
        <authorList>
            <person name="Ferrari R."/>
            <person name="Ricardo P.C."/>
            <person name="Dias F.C."/>
            <person name="Araujo N.S."/>
            <person name="Soares D.O."/>
            <person name="Zhou Q.-S."/>
            <person name="Zhu C.-D."/>
            <person name="Coutinho L."/>
            <person name="Airas M.C."/>
            <person name="Batista T.M."/>
        </authorList>
    </citation>
    <scope>NUCLEOTIDE SEQUENCE [LARGE SCALE GENOMIC DNA]</scope>
    <source>
        <strain evidence="2">ASF017062</strain>
        <tissue evidence="2">Abdomen</tissue>
    </source>
</reference>
<organism evidence="2 3">
    <name type="scientific">Tetragonisca angustula</name>
    <dbReference type="NCBI Taxonomy" id="166442"/>
    <lineage>
        <taxon>Eukaryota</taxon>
        <taxon>Metazoa</taxon>
        <taxon>Ecdysozoa</taxon>
        <taxon>Arthropoda</taxon>
        <taxon>Hexapoda</taxon>
        <taxon>Insecta</taxon>
        <taxon>Pterygota</taxon>
        <taxon>Neoptera</taxon>
        <taxon>Endopterygota</taxon>
        <taxon>Hymenoptera</taxon>
        <taxon>Apocrita</taxon>
        <taxon>Aculeata</taxon>
        <taxon>Apoidea</taxon>
        <taxon>Anthophila</taxon>
        <taxon>Apidae</taxon>
        <taxon>Tetragonisca</taxon>
    </lineage>
</organism>
<dbReference type="EMBL" id="JAWNGG020000002">
    <property type="protein sequence ID" value="KAK9310661.1"/>
    <property type="molecule type" value="Genomic_DNA"/>
</dbReference>
<keyword evidence="3" id="KW-1185">Reference proteome</keyword>
<sequence length="79" mass="8829">MPRKRDWLLVGRRLSKRAQHLQSARTIQASKTDEVGSRLVPPPPPDKWARVSASSGTGPCPHFSHERHETPPGESSRPK</sequence>
<proteinExistence type="predicted"/>
<feature type="compositionally biased region" description="Polar residues" evidence="1">
    <location>
        <begin position="20"/>
        <end position="30"/>
    </location>
</feature>
<evidence type="ECO:0000256" key="1">
    <source>
        <dbReference type="SAM" id="MobiDB-lite"/>
    </source>
</evidence>
<dbReference type="AlphaFoldDB" id="A0AAW1AML2"/>
<name>A0AAW1AML2_9HYME</name>
<feature type="compositionally biased region" description="Basic and acidic residues" evidence="1">
    <location>
        <begin position="63"/>
        <end position="79"/>
    </location>
</feature>
<evidence type="ECO:0000313" key="3">
    <source>
        <dbReference type="Proteomes" id="UP001432146"/>
    </source>
</evidence>
<comment type="caution">
    <text evidence="2">The sequence shown here is derived from an EMBL/GenBank/DDBJ whole genome shotgun (WGS) entry which is preliminary data.</text>
</comment>
<accession>A0AAW1AML2</accession>
<feature type="region of interest" description="Disordered" evidence="1">
    <location>
        <begin position="17"/>
        <end position="79"/>
    </location>
</feature>
<evidence type="ECO:0000313" key="2">
    <source>
        <dbReference type="EMBL" id="KAK9310661.1"/>
    </source>
</evidence>
<dbReference type="Proteomes" id="UP001432146">
    <property type="component" value="Unassembled WGS sequence"/>
</dbReference>